<dbReference type="RefSeq" id="WP_282315445.1">
    <property type="nucleotide sequence ID" value="NZ_JARBWL010000001.1"/>
</dbReference>
<evidence type="ECO:0000256" key="4">
    <source>
        <dbReference type="ARBA" id="ARBA00022989"/>
    </source>
</evidence>
<feature type="transmembrane region" description="Helical" evidence="7">
    <location>
        <begin position="394"/>
        <end position="414"/>
    </location>
</feature>
<dbReference type="Pfam" id="PF02706">
    <property type="entry name" value="Wzz"/>
    <property type="match status" value="1"/>
</dbReference>
<gene>
    <name evidence="10" type="ORF">POF45_07425</name>
</gene>
<feature type="transmembrane region" description="Helical" evidence="7">
    <location>
        <begin position="31"/>
        <end position="49"/>
    </location>
</feature>
<evidence type="ECO:0000256" key="2">
    <source>
        <dbReference type="ARBA" id="ARBA00022475"/>
    </source>
</evidence>
<evidence type="ECO:0000256" key="5">
    <source>
        <dbReference type="ARBA" id="ARBA00023136"/>
    </source>
</evidence>
<organism evidence="10 11">
    <name type="scientific">Pseudomonas fungipugnans</name>
    <dbReference type="NCBI Taxonomy" id="3024217"/>
    <lineage>
        <taxon>Bacteria</taxon>
        <taxon>Pseudomonadati</taxon>
        <taxon>Pseudomonadota</taxon>
        <taxon>Gammaproteobacteria</taxon>
        <taxon>Pseudomonadales</taxon>
        <taxon>Pseudomonadaceae</taxon>
        <taxon>Pseudomonas</taxon>
    </lineage>
</organism>
<comment type="caution">
    <text evidence="10">The sequence shown here is derived from an EMBL/GenBank/DDBJ whole genome shotgun (WGS) entry which is preliminary data.</text>
</comment>
<evidence type="ECO:0000256" key="1">
    <source>
        <dbReference type="ARBA" id="ARBA00004651"/>
    </source>
</evidence>
<accession>A0ABT6QKF8</accession>
<evidence type="ECO:0000256" key="7">
    <source>
        <dbReference type="SAM" id="Phobius"/>
    </source>
</evidence>
<evidence type="ECO:0000313" key="11">
    <source>
        <dbReference type="Proteomes" id="UP001159100"/>
    </source>
</evidence>
<keyword evidence="5 7" id="KW-0472">Membrane</keyword>
<proteinExistence type="predicted"/>
<keyword evidence="2" id="KW-1003">Cell membrane</keyword>
<evidence type="ECO:0000313" key="10">
    <source>
        <dbReference type="EMBL" id="MDI2591261.1"/>
    </source>
</evidence>
<keyword evidence="4 7" id="KW-1133">Transmembrane helix</keyword>
<comment type="subcellular location">
    <subcellularLocation>
        <location evidence="1">Cell membrane</location>
        <topology evidence="1">Multi-pass membrane protein</topology>
    </subcellularLocation>
</comment>
<evidence type="ECO:0000256" key="3">
    <source>
        <dbReference type="ARBA" id="ARBA00022692"/>
    </source>
</evidence>
<protein>
    <submittedName>
        <fullName evidence="10">Wzz/FepE/Etk N-terminal domain-containing protein</fullName>
    </submittedName>
</protein>
<reference evidence="10 11" key="1">
    <citation type="submission" date="2023-02" db="EMBL/GenBank/DDBJ databases">
        <title>Pseudomonas chrutzelriedensis sp. nov., a potently antifungal strain isolated from moss.</title>
        <authorList>
            <person name="Schnyder A."/>
            <person name="Kalawong R."/>
            <person name="Eberl L."/>
            <person name="Agnoli K."/>
        </authorList>
    </citation>
    <scope>NUCLEOTIDE SEQUENCE [LARGE SCALE GENOMIC DNA]</scope>
    <source>
        <strain evidence="10 11">681</strain>
    </source>
</reference>
<dbReference type="InterPro" id="IPR050445">
    <property type="entry name" value="Bact_polysacc_biosynth/exp"/>
</dbReference>
<dbReference type="PANTHER" id="PTHR32309">
    <property type="entry name" value="TYROSINE-PROTEIN KINASE"/>
    <property type="match status" value="1"/>
</dbReference>
<evidence type="ECO:0000256" key="6">
    <source>
        <dbReference type="SAM" id="Coils"/>
    </source>
</evidence>
<dbReference type="InterPro" id="IPR032807">
    <property type="entry name" value="GNVR"/>
</dbReference>
<feature type="coiled-coil region" evidence="6">
    <location>
        <begin position="217"/>
        <end position="244"/>
    </location>
</feature>
<sequence>MNFPAKIHRDSEHLEIDIAESLRLLWKQRGIVLLFSALSTAVAVTYVLLAQPQYKVQSYIRPVASASLDTLNESGLYKLKPEDALRRVGSSMESYDVRLTFFKLNPELLAPLQVPGQTLEELFEKFNSKAFTIDAIDPKKTANLSEAIQLGVEYPAGVDGVAIANKFTDFVVKREKEKVESDLKTLIANRTEDIERKLISKKAAYDAEKDSKIAELLEKDQLKKETLQDELKALRQQLQSRRQNRIKQLDEAITIAKKLGIVTPTTPSALGDSNETRQGNMIRTEVSNQQIPLYFMGQSALEAERGTLVSRNSDDFTEPRVDEIQKELSLLTNNRQVALLRQRSNEELFLKGLGEIREELAHLKSLHIDFDQFNLVDIDKIASPPEAPIKPKKALIVGIGLMLGLLLGLMVAMVRGITLLKEQKNEA</sequence>
<name>A0ABT6QKF8_9PSED</name>
<keyword evidence="6" id="KW-0175">Coiled coil</keyword>
<evidence type="ECO:0000259" key="8">
    <source>
        <dbReference type="Pfam" id="PF02706"/>
    </source>
</evidence>
<keyword evidence="11" id="KW-1185">Reference proteome</keyword>
<dbReference type="SUPFAM" id="SSF160355">
    <property type="entry name" value="Bacterial polysaccharide co-polymerase-like"/>
    <property type="match status" value="2"/>
</dbReference>
<evidence type="ECO:0000259" key="9">
    <source>
        <dbReference type="Pfam" id="PF13807"/>
    </source>
</evidence>
<feature type="domain" description="Polysaccharide chain length determinant N-terminal" evidence="8">
    <location>
        <begin position="15"/>
        <end position="83"/>
    </location>
</feature>
<dbReference type="EMBL" id="JARBWL010000001">
    <property type="protein sequence ID" value="MDI2591261.1"/>
    <property type="molecule type" value="Genomic_DNA"/>
</dbReference>
<dbReference type="PANTHER" id="PTHR32309:SF13">
    <property type="entry name" value="FERRIC ENTEROBACTIN TRANSPORT PROTEIN FEPE"/>
    <property type="match status" value="1"/>
</dbReference>
<keyword evidence="3 7" id="KW-0812">Transmembrane</keyword>
<dbReference type="Gene3D" id="3.30.1890.10">
    <property type="entry name" value="FepE-like"/>
    <property type="match status" value="2"/>
</dbReference>
<dbReference type="Pfam" id="PF13807">
    <property type="entry name" value="GNVR"/>
    <property type="match status" value="1"/>
</dbReference>
<dbReference type="InterPro" id="IPR003856">
    <property type="entry name" value="LPS_length_determ_N"/>
</dbReference>
<feature type="domain" description="Tyrosine-protein kinase G-rich" evidence="9">
    <location>
        <begin position="378"/>
        <end position="415"/>
    </location>
</feature>
<dbReference type="Proteomes" id="UP001159100">
    <property type="component" value="Unassembled WGS sequence"/>
</dbReference>